<dbReference type="PROSITE" id="PS00211">
    <property type="entry name" value="ABC_TRANSPORTER_1"/>
    <property type="match status" value="1"/>
</dbReference>
<dbReference type="PROSITE" id="PS50893">
    <property type="entry name" value="ABC_TRANSPORTER_2"/>
    <property type="match status" value="1"/>
</dbReference>
<gene>
    <name evidence="6" type="ORF">KQ910_04585</name>
</gene>
<dbReference type="InterPro" id="IPR003593">
    <property type="entry name" value="AAA+_ATPase"/>
</dbReference>
<evidence type="ECO:0000256" key="2">
    <source>
        <dbReference type="ARBA" id="ARBA00022448"/>
    </source>
</evidence>
<accession>A0ABS6IEJ3</accession>
<dbReference type="RefSeq" id="WP_216957292.1">
    <property type="nucleotide sequence ID" value="NZ_JAHOPB010000001.1"/>
</dbReference>
<evidence type="ECO:0000313" key="7">
    <source>
        <dbReference type="Proteomes" id="UP000727907"/>
    </source>
</evidence>
<comment type="similarity">
    <text evidence="1">Belongs to the ABC transporter superfamily.</text>
</comment>
<keyword evidence="4 6" id="KW-0067">ATP-binding</keyword>
<dbReference type="InterPro" id="IPR013611">
    <property type="entry name" value="Transp-assoc_OB_typ2"/>
</dbReference>
<keyword evidence="7" id="KW-1185">Reference proteome</keyword>
<feature type="domain" description="ABC transporter" evidence="5">
    <location>
        <begin position="6"/>
        <end position="236"/>
    </location>
</feature>
<dbReference type="InterPro" id="IPR017871">
    <property type="entry name" value="ABC_transporter-like_CS"/>
</dbReference>
<evidence type="ECO:0000259" key="5">
    <source>
        <dbReference type="PROSITE" id="PS50893"/>
    </source>
</evidence>
<proteinExistence type="inferred from homology"/>
<dbReference type="GO" id="GO:0005524">
    <property type="term" value="F:ATP binding"/>
    <property type="evidence" value="ECO:0007669"/>
    <property type="project" value="UniProtKB-KW"/>
</dbReference>
<evidence type="ECO:0000256" key="4">
    <source>
        <dbReference type="ARBA" id="ARBA00022840"/>
    </source>
</evidence>
<name>A0ABS6IEJ3_9HYPH</name>
<evidence type="ECO:0000256" key="1">
    <source>
        <dbReference type="ARBA" id="ARBA00005417"/>
    </source>
</evidence>
<organism evidence="6 7">
    <name type="scientific">Reyranella humidisoli</name>
    <dbReference type="NCBI Taxonomy" id="2849149"/>
    <lineage>
        <taxon>Bacteria</taxon>
        <taxon>Pseudomonadati</taxon>
        <taxon>Pseudomonadota</taxon>
        <taxon>Alphaproteobacteria</taxon>
        <taxon>Hyphomicrobiales</taxon>
        <taxon>Reyranellaceae</taxon>
        <taxon>Reyranella</taxon>
    </lineage>
</organism>
<dbReference type="Pfam" id="PF00005">
    <property type="entry name" value="ABC_tran"/>
    <property type="match status" value="1"/>
</dbReference>
<protein>
    <submittedName>
        <fullName evidence="6">ABC transporter ATP-binding protein</fullName>
    </submittedName>
</protein>
<sequence length="361" mass="37715">MSRGTIQVAGIGKEFGAATVLDGVDLTIAGGSFVTLLGPSGCGKTTLLRLIAGFLEPSRGSIAIDGAPMGGVPPRRRPLGMVFQNLALFPHLDVFENVAYGMRIRGMAAAEISGRVSKFLALVGLAGFESRRIGQLSGGQKQRVALARSLALEPAILLLDEPLSALDLQLRRQLQVELKSIQRQLATTFVFVTHDQEEATMLSDTIVVMNGGRVQQVGTPGEIYRRPASPFVARFVGDINMLDGRISAVDATSVAVSLGGTKISVPRSTLVGTPGIGAACQIACRPEAVRLGHAAEGALSLDARISALHRLGPTVKAVLDTPLGPLTALSMADTPQGAELAEGKTVRLSVPSDSFTVFAST</sequence>
<keyword evidence="3" id="KW-0547">Nucleotide-binding</keyword>
<comment type="caution">
    <text evidence="6">The sequence shown here is derived from an EMBL/GenBank/DDBJ whole genome shotgun (WGS) entry which is preliminary data.</text>
</comment>
<dbReference type="PANTHER" id="PTHR42781:SF4">
    <property type="entry name" value="SPERMIDINE_PUTRESCINE IMPORT ATP-BINDING PROTEIN POTA"/>
    <property type="match status" value="1"/>
</dbReference>
<evidence type="ECO:0000313" key="6">
    <source>
        <dbReference type="EMBL" id="MBU8873024.1"/>
    </source>
</evidence>
<reference evidence="6 7" key="1">
    <citation type="submission" date="2021-06" db="EMBL/GenBank/DDBJ databases">
        <authorList>
            <person name="Lee D.H."/>
        </authorList>
    </citation>
    <scope>NUCLEOTIDE SEQUENCE [LARGE SCALE GENOMIC DNA]</scope>
    <source>
        <strain evidence="6 7">MMS21-HV4-11</strain>
    </source>
</reference>
<evidence type="ECO:0000256" key="3">
    <source>
        <dbReference type="ARBA" id="ARBA00022741"/>
    </source>
</evidence>
<dbReference type="EMBL" id="JAHOPB010000001">
    <property type="protein sequence ID" value="MBU8873024.1"/>
    <property type="molecule type" value="Genomic_DNA"/>
</dbReference>
<dbReference type="PANTHER" id="PTHR42781">
    <property type="entry name" value="SPERMIDINE/PUTRESCINE IMPORT ATP-BINDING PROTEIN POTA"/>
    <property type="match status" value="1"/>
</dbReference>
<dbReference type="SMART" id="SM00382">
    <property type="entry name" value="AAA"/>
    <property type="match status" value="1"/>
</dbReference>
<dbReference type="Pfam" id="PF08402">
    <property type="entry name" value="TOBE_2"/>
    <property type="match status" value="1"/>
</dbReference>
<keyword evidence="2" id="KW-0813">Transport</keyword>
<dbReference type="InterPro" id="IPR003439">
    <property type="entry name" value="ABC_transporter-like_ATP-bd"/>
</dbReference>
<dbReference type="InterPro" id="IPR050093">
    <property type="entry name" value="ABC_SmlMolc_Importer"/>
</dbReference>
<dbReference type="Proteomes" id="UP000727907">
    <property type="component" value="Unassembled WGS sequence"/>
</dbReference>